<accession>A0A8S9MDS2</accession>
<dbReference type="Proteomes" id="UP000712281">
    <property type="component" value="Unassembled WGS sequence"/>
</dbReference>
<dbReference type="EMBL" id="QGKW02001660">
    <property type="protein sequence ID" value="KAF2582838.1"/>
    <property type="molecule type" value="Genomic_DNA"/>
</dbReference>
<name>A0A8S9MDS2_BRACR</name>
<comment type="caution">
    <text evidence="2">The sequence shown here is derived from an EMBL/GenBank/DDBJ whole genome shotgun (WGS) entry which is preliminary data.</text>
</comment>
<reference evidence="2" key="1">
    <citation type="submission" date="2019-12" db="EMBL/GenBank/DDBJ databases">
        <title>Genome sequencing and annotation of Brassica cretica.</title>
        <authorList>
            <person name="Studholme D.J."/>
            <person name="Sarris P.F."/>
        </authorList>
    </citation>
    <scope>NUCLEOTIDE SEQUENCE</scope>
    <source>
        <strain evidence="1">PFS-001/15</strain>
        <strain evidence="2">PFS-102/07</strain>
        <tissue evidence="2">Leaf</tissue>
    </source>
</reference>
<sequence>MNYGNSSYQNVPPHTRESKIEAMIDQVLEGQQKRKVNVNGKIDVVYTELNAKF</sequence>
<organism evidence="2">
    <name type="scientific">Brassica cretica</name>
    <name type="common">Mustard</name>
    <dbReference type="NCBI Taxonomy" id="69181"/>
    <lineage>
        <taxon>Eukaryota</taxon>
        <taxon>Viridiplantae</taxon>
        <taxon>Streptophyta</taxon>
        <taxon>Embryophyta</taxon>
        <taxon>Tracheophyta</taxon>
        <taxon>Spermatophyta</taxon>
        <taxon>Magnoliopsida</taxon>
        <taxon>eudicotyledons</taxon>
        <taxon>Gunneridae</taxon>
        <taxon>Pentapetalae</taxon>
        <taxon>rosids</taxon>
        <taxon>malvids</taxon>
        <taxon>Brassicales</taxon>
        <taxon>Brassicaceae</taxon>
        <taxon>Brassiceae</taxon>
        <taxon>Brassica</taxon>
    </lineage>
</organism>
<dbReference type="AlphaFoldDB" id="A0A8S9MDS2"/>
<evidence type="ECO:0000313" key="1">
    <source>
        <dbReference type="EMBL" id="KAF2582838.1"/>
    </source>
</evidence>
<protein>
    <submittedName>
        <fullName evidence="2">Uncharacterized protein</fullName>
    </submittedName>
</protein>
<evidence type="ECO:0000313" key="2">
    <source>
        <dbReference type="EMBL" id="KAF2615396.1"/>
    </source>
</evidence>
<dbReference type="EMBL" id="QGKY02000089">
    <property type="protein sequence ID" value="KAF2615396.1"/>
    <property type="molecule type" value="Genomic_DNA"/>
</dbReference>
<gene>
    <name evidence="1" type="ORF">F2Q68_00002092</name>
    <name evidence="2" type="ORF">F2Q70_00009027</name>
</gene>
<proteinExistence type="predicted"/>